<dbReference type="Proteomes" id="UP000053681">
    <property type="component" value="Unassembled WGS sequence"/>
</dbReference>
<gene>
    <name evidence="1" type="ORF">AS180_19490</name>
</gene>
<evidence type="ECO:0000313" key="1">
    <source>
        <dbReference type="EMBL" id="KSU86272.1"/>
    </source>
</evidence>
<organism evidence="1 2">
    <name type="scientific">Priestia veravalensis</name>
    <dbReference type="NCBI Taxonomy" id="1414648"/>
    <lineage>
        <taxon>Bacteria</taxon>
        <taxon>Bacillati</taxon>
        <taxon>Bacillota</taxon>
        <taxon>Bacilli</taxon>
        <taxon>Bacillales</taxon>
        <taxon>Bacillaceae</taxon>
        <taxon>Priestia</taxon>
    </lineage>
</organism>
<sequence length="152" mass="17250">MNNKYKLLLLAALVITISWATVHFFNHDKRAAKDFAEEFYAIPLPPKTKIIDQDFNYGVYYGGGPWGSSGRPTVVAYKKLSSELSEKDLVDHYTSNPPLEGVEIYFKWDEKDTTTAVIYSLFLCCIKNNARPIKMSAIPIPCCKEMTSPKMK</sequence>
<dbReference type="EMBL" id="LNQP01000097">
    <property type="protein sequence ID" value="KSU86272.1"/>
    <property type="molecule type" value="Genomic_DNA"/>
</dbReference>
<proteinExistence type="predicted"/>
<reference evidence="1 2" key="1">
    <citation type="submission" date="2015-11" db="EMBL/GenBank/DDBJ databases">
        <title>Bacillus caseinolyticus sp nov.</title>
        <authorList>
            <person name="Dastager S.G."/>
            <person name="Mawlankar R."/>
        </authorList>
    </citation>
    <scope>NUCLEOTIDE SEQUENCE [LARGE SCALE GENOMIC DNA]</scope>
    <source>
        <strain evidence="1 2">SGD-V-76</strain>
    </source>
</reference>
<protein>
    <submittedName>
        <fullName evidence="1">Uncharacterized protein</fullName>
    </submittedName>
</protein>
<accession>A0A0V8JHY0</accession>
<keyword evidence="2" id="KW-1185">Reference proteome</keyword>
<name>A0A0V8JHY0_9BACI</name>
<comment type="caution">
    <text evidence="1">The sequence shown here is derived from an EMBL/GenBank/DDBJ whole genome shotgun (WGS) entry which is preliminary data.</text>
</comment>
<dbReference type="AlphaFoldDB" id="A0A0V8JHY0"/>
<evidence type="ECO:0000313" key="2">
    <source>
        <dbReference type="Proteomes" id="UP000053681"/>
    </source>
</evidence>